<sequence length="330" mass="36987">MDSSALPAGVVTCAVYDRDGRRRDIPVASISDALASDDGSFVWLGLYEPGADLLASLQEEFGLHELAVEDAHKAHQRPKIEAYGDSLFVAVHTVQRIDDAVRFGETQLFVGRRFLVTVRHGASLSYAPVRARCEREPRLLGLGPAYAAYAVLDFIVDNFQPIVQEYQDDLDRLERAIFSANYRNETIKRLYRLKRELIRTRMAVSPLLDIVSALSRSYADMIPREIRPYYRDVHDHVVRVNDAIDVQREMLTAAMNVNLSLVTVAQGEIVKRLAGWAALAAVPTLIASWYGMNFEHMPELGGRWSYAVAIALTVAIAGGLYVVLRRARWL</sequence>
<keyword evidence="4 8" id="KW-1003">Cell membrane</keyword>
<keyword evidence="8" id="KW-0406">Ion transport</keyword>
<evidence type="ECO:0000256" key="1">
    <source>
        <dbReference type="ARBA" id="ARBA00004651"/>
    </source>
</evidence>
<keyword evidence="8" id="KW-0460">Magnesium</keyword>
<evidence type="ECO:0000256" key="2">
    <source>
        <dbReference type="ARBA" id="ARBA00009765"/>
    </source>
</evidence>
<dbReference type="PANTHER" id="PTHR46494:SF1">
    <property type="entry name" value="CORA FAMILY METAL ION TRANSPORTER (EUROFUNG)"/>
    <property type="match status" value="1"/>
</dbReference>
<comment type="caution">
    <text evidence="9">The sequence shown here is derived from an EMBL/GenBank/DDBJ whole genome shotgun (WGS) entry which is preliminary data.</text>
</comment>
<dbReference type="RefSeq" id="WP_377003882.1">
    <property type="nucleotide sequence ID" value="NZ_JBHSGG010000017.1"/>
</dbReference>
<dbReference type="NCBIfam" id="TIGR00383">
    <property type="entry name" value="corA"/>
    <property type="match status" value="1"/>
</dbReference>
<accession>A0ABV9NKZ4</accession>
<keyword evidence="5 8" id="KW-0812">Transmembrane</keyword>
<evidence type="ECO:0000256" key="3">
    <source>
        <dbReference type="ARBA" id="ARBA00022448"/>
    </source>
</evidence>
<dbReference type="SUPFAM" id="SSF144083">
    <property type="entry name" value="Magnesium transport protein CorA, transmembrane region"/>
    <property type="match status" value="1"/>
</dbReference>
<evidence type="ECO:0000256" key="6">
    <source>
        <dbReference type="ARBA" id="ARBA00022989"/>
    </source>
</evidence>
<dbReference type="Gene3D" id="1.20.58.340">
    <property type="entry name" value="Magnesium transport protein CorA, transmembrane region"/>
    <property type="match status" value="2"/>
</dbReference>
<protein>
    <recommendedName>
        <fullName evidence="8">Magnesium transport protein CorA</fullName>
    </recommendedName>
</protein>
<reference evidence="10" key="1">
    <citation type="journal article" date="2019" name="Int. J. Syst. Evol. Microbiol.">
        <title>The Global Catalogue of Microorganisms (GCM) 10K type strain sequencing project: providing services to taxonomists for standard genome sequencing and annotation.</title>
        <authorList>
            <consortium name="The Broad Institute Genomics Platform"/>
            <consortium name="The Broad Institute Genome Sequencing Center for Infectious Disease"/>
            <person name="Wu L."/>
            <person name="Ma J."/>
        </authorList>
    </citation>
    <scope>NUCLEOTIDE SEQUENCE [LARGE SCALE GENOMIC DNA]</scope>
    <source>
        <strain evidence="10">CGMCC 1.13574</strain>
    </source>
</reference>
<evidence type="ECO:0000313" key="9">
    <source>
        <dbReference type="EMBL" id="MFC4727871.1"/>
    </source>
</evidence>
<comment type="function">
    <text evidence="8">Mediates influx of magnesium ions.</text>
</comment>
<evidence type="ECO:0000256" key="7">
    <source>
        <dbReference type="ARBA" id="ARBA00023136"/>
    </source>
</evidence>
<keyword evidence="6 8" id="KW-1133">Transmembrane helix</keyword>
<dbReference type="CDD" id="cd12830">
    <property type="entry name" value="MtCorA-like"/>
    <property type="match status" value="1"/>
</dbReference>
<keyword evidence="10" id="KW-1185">Reference proteome</keyword>
<feature type="transmembrane region" description="Helical" evidence="8">
    <location>
        <begin position="304"/>
        <end position="324"/>
    </location>
</feature>
<proteinExistence type="inferred from homology"/>
<keyword evidence="3 8" id="KW-0813">Transport</keyword>
<feature type="transmembrane region" description="Helical" evidence="8">
    <location>
        <begin position="273"/>
        <end position="292"/>
    </location>
</feature>
<dbReference type="Pfam" id="PF01544">
    <property type="entry name" value="CorA"/>
    <property type="match status" value="1"/>
</dbReference>
<dbReference type="SUPFAM" id="SSF143865">
    <property type="entry name" value="CorA soluble domain-like"/>
    <property type="match status" value="1"/>
</dbReference>
<evidence type="ECO:0000256" key="8">
    <source>
        <dbReference type="RuleBase" id="RU362010"/>
    </source>
</evidence>
<gene>
    <name evidence="8 9" type="primary">corA</name>
    <name evidence="9" type="ORF">ACFO3Q_06760</name>
</gene>
<keyword evidence="7 8" id="KW-0472">Membrane</keyword>
<dbReference type="Gene3D" id="3.30.460.20">
    <property type="entry name" value="CorA soluble domain-like"/>
    <property type="match status" value="1"/>
</dbReference>
<dbReference type="EMBL" id="JBHSGG010000017">
    <property type="protein sequence ID" value="MFC4727871.1"/>
    <property type="molecule type" value="Genomic_DNA"/>
</dbReference>
<organism evidence="9 10">
    <name type="scientific">Coralloluteibacterium thermophilum</name>
    <dbReference type="NCBI Taxonomy" id="2707049"/>
    <lineage>
        <taxon>Bacteria</taxon>
        <taxon>Pseudomonadati</taxon>
        <taxon>Pseudomonadota</taxon>
        <taxon>Gammaproteobacteria</taxon>
        <taxon>Lysobacterales</taxon>
        <taxon>Lysobacteraceae</taxon>
        <taxon>Coralloluteibacterium</taxon>
    </lineage>
</organism>
<comment type="subcellular location">
    <subcellularLocation>
        <location evidence="1">Cell membrane</location>
        <topology evidence="1">Multi-pass membrane protein</topology>
    </subcellularLocation>
    <subcellularLocation>
        <location evidence="8">Membrane</location>
        <topology evidence="8">Multi-pass membrane protein</topology>
    </subcellularLocation>
</comment>
<dbReference type="InterPro" id="IPR002523">
    <property type="entry name" value="MgTranspt_CorA/ZnTranspt_ZntB"/>
</dbReference>
<evidence type="ECO:0000256" key="4">
    <source>
        <dbReference type="ARBA" id="ARBA00022475"/>
    </source>
</evidence>
<dbReference type="PANTHER" id="PTHR46494">
    <property type="entry name" value="CORA FAMILY METAL ION TRANSPORTER (EUROFUNG)"/>
    <property type="match status" value="1"/>
</dbReference>
<dbReference type="InterPro" id="IPR004488">
    <property type="entry name" value="Mg/Co-transport_prot_CorA"/>
</dbReference>
<evidence type="ECO:0000313" key="10">
    <source>
        <dbReference type="Proteomes" id="UP001595892"/>
    </source>
</evidence>
<name>A0ABV9NKZ4_9GAMM</name>
<dbReference type="InterPro" id="IPR045863">
    <property type="entry name" value="CorA_TM1_TM2"/>
</dbReference>
<dbReference type="InterPro" id="IPR045861">
    <property type="entry name" value="CorA_cytoplasmic_dom"/>
</dbReference>
<comment type="similarity">
    <text evidence="2 8">Belongs to the CorA metal ion transporter (MIT) (TC 1.A.35) family.</text>
</comment>
<dbReference type="Proteomes" id="UP001595892">
    <property type="component" value="Unassembled WGS sequence"/>
</dbReference>
<evidence type="ECO:0000256" key="5">
    <source>
        <dbReference type="ARBA" id="ARBA00022692"/>
    </source>
</evidence>